<evidence type="ECO:0000256" key="3">
    <source>
        <dbReference type="ARBA" id="ARBA00022491"/>
    </source>
</evidence>
<dbReference type="InterPro" id="IPR025718">
    <property type="entry name" value="SAP30_Sin3-bd"/>
</dbReference>
<dbReference type="PANTHER" id="PTHR13286">
    <property type="entry name" value="SAP30"/>
    <property type="match status" value="1"/>
</dbReference>
<dbReference type="InterPro" id="IPR024145">
    <property type="entry name" value="His_deAcase_SAP30/SAP30L"/>
</dbReference>
<comment type="subcellular location">
    <subcellularLocation>
        <location evidence="1">Nucleus</location>
    </subcellularLocation>
</comment>
<keyword evidence="6" id="KW-0862">Zinc</keyword>
<dbReference type="GO" id="GO:0003712">
    <property type="term" value="F:transcription coregulator activity"/>
    <property type="evidence" value="ECO:0007669"/>
    <property type="project" value="TreeGrafter"/>
</dbReference>
<dbReference type="AlphaFoldDB" id="A0AA35T5I4"/>
<evidence type="ECO:0000256" key="5">
    <source>
        <dbReference type="ARBA" id="ARBA00022771"/>
    </source>
</evidence>
<keyword evidence="7" id="KW-0805">Transcription regulation</keyword>
<dbReference type="GO" id="GO:0000118">
    <property type="term" value="C:histone deacetylase complex"/>
    <property type="evidence" value="ECO:0007669"/>
    <property type="project" value="TreeGrafter"/>
</dbReference>
<dbReference type="Proteomes" id="UP001174909">
    <property type="component" value="Unassembled WGS sequence"/>
</dbReference>
<evidence type="ECO:0000256" key="10">
    <source>
        <dbReference type="ARBA" id="ARBA00023242"/>
    </source>
</evidence>
<evidence type="ECO:0000256" key="2">
    <source>
        <dbReference type="ARBA" id="ARBA00006283"/>
    </source>
</evidence>
<dbReference type="Pfam" id="PF13867">
    <property type="entry name" value="SAP30_Sin3_bdg"/>
    <property type="match status" value="1"/>
</dbReference>
<dbReference type="Gene3D" id="3.40.1800.30">
    <property type="match status" value="1"/>
</dbReference>
<keyword evidence="5" id="KW-0863">Zinc-finger</keyword>
<keyword evidence="9" id="KW-0804">Transcription</keyword>
<keyword evidence="14" id="KW-1185">Reference proteome</keyword>
<dbReference type="Gene3D" id="6.10.160.20">
    <property type="match status" value="1"/>
</dbReference>
<feature type="domain" description="Histone deacetylase complex subunit SAP30 zinc-finger" evidence="11">
    <location>
        <begin position="35"/>
        <end position="104"/>
    </location>
</feature>
<dbReference type="GO" id="GO:0003677">
    <property type="term" value="F:DNA binding"/>
    <property type="evidence" value="ECO:0007669"/>
    <property type="project" value="UniProtKB-KW"/>
</dbReference>
<evidence type="ECO:0000259" key="11">
    <source>
        <dbReference type="Pfam" id="PF13866"/>
    </source>
</evidence>
<dbReference type="GO" id="GO:0008270">
    <property type="term" value="F:zinc ion binding"/>
    <property type="evidence" value="ECO:0007669"/>
    <property type="project" value="UniProtKB-KW"/>
</dbReference>
<evidence type="ECO:0000256" key="9">
    <source>
        <dbReference type="ARBA" id="ARBA00023163"/>
    </source>
</evidence>
<dbReference type="GO" id="GO:0006355">
    <property type="term" value="P:regulation of DNA-templated transcription"/>
    <property type="evidence" value="ECO:0007669"/>
    <property type="project" value="TreeGrafter"/>
</dbReference>
<proteinExistence type="inferred from homology"/>
<feature type="domain" description="Histone deacetylase complex subunit SAP30 Sin3 binding" evidence="12">
    <location>
        <begin position="118"/>
        <end position="170"/>
    </location>
</feature>
<sequence length="184" mass="21252">MSSRSRSPPEPAPIEAEEELASPLLSPDVVGSACICCLIDEGHRCRYPATSATFNKRLVKTSLQRRRQLIPDPEVSHSYVCKYHRGVLYSMNSMRAKRKRKDSEEESDCHFEVDFLQLQMNTLRRYKRHYKLQLKPGTNKIQLVEAVSRHFKTIRVSEKKIVPLFISMVKSHKSKLDQPKPPDS</sequence>
<dbReference type="PANTHER" id="PTHR13286:SF6">
    <property type="entry name" value="HISTONE DEACETYLASE COMPLEX SUBUNIT SAP30L-RELATED"/>
    <property type="match status" value="1"/>
</dbReference>
<evidence type="ECO:0000256" key="8">
    <source>
        <dbReference type="ARBA" id="ARBA00023125"/>
    </source>
</evidence>
<evidence type="ECO:0000256" key="7">
    <source>
        <dbReference type="ARBA" id="ARBA00023015"/>
    </source>
</evidence>
<protein>
    <submittedName>
        <fullName evidence="13">Histone deacetylase complex subunit SAP30L</fullName>
    </submittedName>
</protein>
<keyword evidence="4" id="KW-0479">Metal-binding</keyword>
<dbReference type="InterPro" id="IPR038291">
    <property type="entry name" value="SAP30_C_sf"/>
</dbReference>
<evidence type="ECO:0000259" key="12">
    <source>
        <dbReference type="Pfam" id="PF13867"/>
    </source>
</evidence>
<comment type="caution">
    <text evidence="13">The sequence shown here is derived from an EMBL/GenBank/DDBJ whole genome shotgun (WGS) entry which is preliminary data.</text>
</comment>
<evidence type="ECO:0000313" key="14">
    <source>
        <dbReference type="Proteomes" id="UP001174909"/>
    </source>
</evidence>
<dbReference type="EMBL" id="CASHTH010003197">
    <property type="protein sequence ID" value="CAI8041639.1"/>
    <property type="molecule type" value="Genomic_DNA"/>
</dbReference>
<keyword evidence="8" id="KW-0238">DNA-binding</keyword>
<dbReference type="InterPro" id="IPR025717">
    <property type="entry name" value="SAP30_zn-finger"/>
</dbReference>
<keyword evidence="3" id="KW-0678">Repressor</keyword>
<name>A0AA35T5I4_GEOBA</name>
<evidence type="ECO:0000313" key="13">
    <source>
        <dbReference type="EMBL" id="CAI8041639.1"/>
    </source>
</evidence>
<dbReference type="Pfam" id="PF13866">
    <property type="entry name" value="zf-SAP30"/>
    <property type="match status" value="1"/>
</dbReference>
<evidence type="ECO:0000256" key="6">
    <source>
        <dbReference type="ARBA" id="ARBA00022833"/>
    </source>
</evidence>
<accession>A0AA35T5I4</accession>
<evidence type="ECO:0000256" key="4">
    <source>
        <dbReference type="ARBA" id="ARBA00022723"/>
    </source>
</evidence>
<keyword evidence="10" id="KW-0539">Nucleus</keyword>
<evidence type="ECO:0000256" key="1">
    <source>
        <dbReference type="ARBA" id="ARBA00004123"/>
    </source>
</evidence>
<organism evidence="13 14">
    <name type="scientific">Geodia barretti</name>
    <name type="common">Barrett's horny sponge</name>
    <dbReference type="NCBI Taxonomy" id="519541"/>
    <lineage>
        <taxon>Eukaryota</taxon>
        <taxon>Metazoa</taxon>
        <taxon>Porifera</taxon>
        <taxon>Demospongiae</taxon>
        <taxon>Heteroscleromorpha</taxon>
        <taxon>Tetractinellida</taxon>
        <taxon>Astrophorina</taxon>
        <taxon>Geodiidae</taxon>
        <taxon>Geodia</taxon>
    </lineage>
</organism>
<gene>
    <name evidence="13" type="ORF">GBAR_LOCUS23128</name>
</gene>
<reference evidence="13" key="1">
    <citation type="submission" date="2023-03" db="EMBL/GenBank/DDBJ databases">
        <authorList>
            <person name="Steffen K."/>
            <person name="Cardenas P."/>
        </authorList>
    </citation>
    <scope>NUCLEOTIDE SEQUENCE</scope>
</reference>
<comment type="similarity">
    <text evidence="2">Belongs to the SAP30 family.</text>
</comment>